<proteinExistence type="predicted"/>
<evidence type="ECO:0000313" key="2">
    <source>
        <dbReference type="Proteomes" id="UP001164705"/>
    </source>
</evidence>
<protein>
    <recommendedName>
        <fullName evidence="3">DEAD/DEAH box helicase</fullName>
    </recommendedName>
</protein>
<organism evidence="1 2">
    <name type="scientific">Lacinutrix neustonica</name>
    <dbReference type="NCBI Taxonomy" id="2980107"/>
    <lineage>
        <taxon>Bacteria</taxon>
        <taxon>Pseudomonadati</taxon>
        <taxon>Bacteroidota</taxon>
        <taxon>Flavobacteriia</taxon>
        <taxon>Flavobacteriales</taxon>
        <taxon>Flavobacteriaceae</taxon>
        <taxon>Lacinutrix</taxon>
    </lineage>
</organism>
<sequence>MSLKKLNPEIKEALENNNITMLTPFQKAVLPKIKGGADLFCIGDKDAGKTTAIIIATMQKLKSQAFEDAPEH</sequence>
<dbReference type="InterPro" id="IPR027417">
    <property type="entry name" value="P-loop_NTPase"/>
</dbReference>
<evidence type="ECO:0008006" key="3">
    <source>
        <dbReference type="Google" id="ProtNLM"/>
    </source>
</evidence>
<dbReference type="Proteomes" id="UP001164705">
    <property type="component" value="Chromosome"/>
</dbReference>
<dbReference type="AlphaFoldDB" id="A0A9E8MVV4"/>
<reference evidence="1" key="1">
    <citation type="submission" date="2022-11" db="EMBL/GenBank/DDBJ databases">
        <title>Lacinutrix neustonica HL-RS19T sp. nov., isolated from the surface microlayer sample of brackish Lake Shihwa.</title>
        <authorList>
            <person name="Choi J.Y."/>
            <person name="Hwang C.Y."/>
        </authorList>
    </citation>
    <scope>NUCLEOTIDE SEQUENCE</scope>
    <source>
        <strain evidence="1">HL-RS19</strain>
    </source>
</reference>
<name>A0A9E8MVV4_9FLAO</name>
<dbReference type="SUPFAM" id="SSF52540">
    <property type="entry name" value="P-loop containing nucleoside triphosphate hydrolases"/>
    <property type="match status" value="1"/>
</dbReference>
<dbReference type="KEGG" id="lnu:N7U66_02410"/>
<gene>
    <name evidence="1" type="ORF">N7U66_02410</name>
</gene>
<evidence type="ECO:0000313" key="1">
    <source>
        <dbReference type="EMBL" id="WAC02572.1"/>
    </source>
</evidence>
<keyword evidence="2" id="KW-1185">Reference proteome</keyword>
<dbReference type="EMBL" id="CP113088">
    <property type="protein sequence ID" value="WAC02572.1"/>
    <property type="molecule type" value="Genomic_DNA"/>
</dbReference>
<dbReference type="Gene3D" id="3.40.50.300">
    <property type="entry name" value="P-loop containing nucleotide triphosphate hydrolases"/>
    <property type="match status" value="1"/>
</dbReference>
<accession>A0A9E8MVV4</accession>
<dbReference type="RefSeq" id="WP_267677169.1">
    <property type="nucleotide sequence ID" value="NZ_CP113088.1"/>
</dbReference>